<name>A0ABD0QHY1_CIRMR</name>
<reference evidence="1 2" key="1">
    <citation type="submission" date="2024-05" db="EMBL/GenBank/DDBJ databases">
        <title>Genome sequencing and assembly of Indian major carp, Cirrhinus mrigala (Hamilton, 1822).</title>
        <authorList>
            <person name="Mohindra V."/>
            <person name="Chowdhury L.M."/>
            <person name="Lal K."/>
            <person name="Jena J.K."/>
        </authorList>
    </citation>
    <scope>NUCLEOTIDE SEQUENCE [LARGE SCALE GENOMIC DNA]</scope>
    <source>
        <strain evidence="1">CM1030</strain>
        <tissue evidence="1">Blood</tissue>
    </source>
</reference>
<keyword evidence="2" id="KW-1185">Reference proteome</keyword>
<protein>
    <submittedName>
        <fullName evidence="1">Uncharacterized protein</fullName>
    </submittedName>
</protein>
<sequence length="65" mass="6860">MFGCGKVLGSPRILNRSTAAPGGSGLRHIIRNSAGSSYGPRASSRLCCALLFLLLILTPRVDSSW</sequence>
<dbReference type="AlphaFoldDB" id="A0ABD0QHY1"/>
<feature type="non-terminal residue" evidence="1">
    <location>
        <position position="65"/>
    </location>
</feature>
<dbReference type="Proteomes" id="UP001529510">
    <property type="component" value="Unassembled WGS sequence"/>
</dbReference>
<organism evidence="1 2">
    <name type="scientific">Cirrhinus mrigala</name>
    <name type="common">Mrigala</name>
    <dbReference type="NCBI Taxonomy" id="683832"/>
    <lineage>
        <taxon>Eukaryota</taxon>
        <taxon>Metazoa</taxon>
        <taxon>Chordata</taxon>
        <taxon>Craniata</taxon>
        <taxon>Vertebrata</taxon>
        <taxon>Euteleostomi</taxon>
        <taxon>Actinopterygii</taxon>
        <taxon>Neopterygii</taxon>
        <taxon>Teleostei</taxon>
        <taxon>Ostariophysi</taxon>
        <taxon>Cypriniformes</taxon>
        <taxon>Cyprinidae</taxon>
        <taxon>Labeoninae</taxon>
        <taxon>Labeonini</taxon>
        <taxon>Cirrhinus</taxon>
    </lineage>
</organism>
<proteinExistence type="predicted"/>
<gene>
    <name evidence="1" type="ORF">M9458_017509</name>
</gene>
<accession>A0ABD0QHY1</accession>
<comment type="caution">
    <text evidence="1">The sequence shown here is derived from an EMBL/GenBank/DDBJ whole genome shotgun (WGS) entry which is preliminary data.</text>
</comment>
<evidence type="ECO:0000313" key="2">
    <source>
        <dbReference type="Proteomes" id="UP001529510"/>
    </source>
</evidence>
<dbReference type="EMBL" id="JAMKFB020000008">
    <property type="protein sequence ID" value="KAL0185839.1"/>
    <property type="molecule type" value="Genomic_DNA"/>
</dbReference>
<evidence type="ECO:0000313" key="1">
    <source>
        <dbReference type="EMBL" id="KAL0185839.1"/>
    </source>
</evidence>